<name>D3W8M1_9BACT</name>
<protein>
    <submittedName>
        <fullName evidence="1">Uncharacterized protein</fullName>
    </submittedName>
</protein>
<accession>D3W8M1</accession>
<sequence>MDQQRSNAQRQAAYRQRRRDKIEEILAMRGLPALPAISNIPGWPRWKEGMTRIAAQMEVIETEMTDYFDDRTERWQEGDKAETFDQNLNILRILIEMAQDWPE</sequence>
<evidence type="ECO:0000313" key="1">
    <source>
        <dbReference type="EMBL" id="ACX33970.1"/>
    </source>
</evidence>
<dbReference type="AlphaFoldDB" id="D3W8M1"/>
<proteinExistence type="predicted"/>
<reference evidence="1" key="1">
    <citation type="journal article" date="2010" name="Appl. Environ. Microbiol.">
        <title>Expanding small-molecule functional metagenomics through parallel screening of broad-host-range cosmid environmental DNA libraries in diverse proteobacteria.</title>
        <authorList>
            <person name="Craig J.W."/>
            <person name="Chang F.Y."/>
            <person name="Kim J.H."/>
            <person name="Obiajulu S.C."/>
            <person name="Brady S.F."/>
        </authorList>
    </citation>
    <scope>NUCLEOTIDE SEQUENCE</scope>
</reference>
<dbReference type="EMBL" id="GQ869386">
    <property type="protein sequence ID" value="ACX33970.1"/>
    <property type="molecule type" value="Genomic_DNA"/>
</dbReference>
<organism evidence="1">
    <name type="scientific">uncultured bacterium RM44</name>
    <dbReference type="NCBI Taxonomy" id="672208"/>
    <lineage>
        <taxon>Bacteria</taxon>
        <taxon>environmental samples</taxon>
    </lineage>
</organism>